<evidence type="ECO:0000313" key="3">
    <source>
        <dbReference type="Proteomes" id="UP000596742"/>
    </source>
</evidence>
<feature type="compositionally biased region" description="Polar residues" evidence="1">
    <location>
        <begin position="1"/>
        <end position="21"/>
    </location>
</feature>
<dbReference type="AlphaFoldDB" id="A0A8B6FFP5"/>
<comment type="caution">
    <text evidence="2">The sequence shown here is derived from an EMBL/GenBank/DDBJ whole genome shotgun (WGS) entry which is preliminary data.</text>
</comment>
<feature type="compositionally biased region" description="Acidic residues" evidence="1">
    <location>
        <begin position="24"/>
        <end position="35"/>
    </location>
</feature>
<name>A0A8B6FFP5_MYTGA</name>
<proteinExistence type="predicted"/>
<keyword evidence="3" id="KW-1185">Reference proteome</keyword>
<evidence type="ECO:0000313" key="2">
    <source>
        <dbReference type="EMBL" id="VDI49137.1"/>
    </source>
</evidence>
<organism evidence="2 3">
    <name type="scientific">Mytilus galloprovincialis</name>
    <name type="common">Mediterranean mussel</name>
    <dbReference type="NCBI Taxonomy" id="29158"/>
    <lineage>
        <taxon>Eukaryota</taxon>
        <taxon>Metazoa</taxon>
        <taxon>Spiralia</taxon>
        <taxon>Lophotrochozoa</taxon>
        <taxon>Mollusca</taxon>
        <taxon>Bivalvia</taxon>
        <taxon>Autobranchia</taxon>
        <taxon>Pteriomorphia</taxon>
        <taxon>Mytilida</taxon>
        <taxon>Mytiloidea</taxon>
        <taxon>Mytilidae</taxon>
        <taxon>Mytilinae</taxon>
        <taxon>Mytilus</taxon>
    </lineage>
</organism>
<accession>A0A8B6FFP5</accession>
<evidence type="ECO:0000256" key="1">
    <source>
        <dbReference type="SAM" id="MobiDB-lite"/>
    </source>
</evidence>
<dbReference type="Proteomes" id="UP000596742">
    <property type="component" value="Unassembled WGS sequence"/>
</dbReference>
<protein>
    <submittedName>
        <fullName evidence="2">Uncharacterized protein</fullName>
    </submittedName>
</protein>
<sequence>MGTASRTTNCDSDVSDASHTAQEGDGESSREEEETDGRAGGSGVATSREERSRNLEELVVEKNRVEVSTERVRWEAAEESPGLKFLYAGKERGWKL</sequence>
<feature type="region of interest" description="Disordered" evidence="1">
    <location>
        <begin position="1"/>
        <end position="54"/>
    </location>
</feature>
<gene>
    <name evidence="2" type="ORF">MGAL_10B063931</name>
</gene>
<reference evidence="2" key="1">
    <citation type="submission" date="2018-11" db="EMBL/GenBank/DDBJ databases">
        <authorList>
            <person name="Alioto T."/>
            <person name="Alioto T."/>
        </authorList>
    </citation>
    <scope>NUCLEOTIDE SEQUENCE</scope>
</reference>
<dbReference type="EMBL" id="UYJE01006795">
    <property type="protein sequence ID" value="VDI49137.1"/>
    <property type="molecule type" value="Genomic_DNA"/>
</dbReference>